<comment type="catalytic activity">
    <reaction evidence="4">
        <text>S-methyl-5'-thioadenosine + H2O + H(+) = S-methyl-5'-thioinosine + NH4(+)</text>
        <dbReference type="Rhea" id="RHEA:25025"/>
        <dbReference type="ChEBI" id="CHEBI:15377"/>
        <dbReference type="ChEBI" id="CHEBI:15378"/>
        <dbReference type="ChEBI" id="CHEBI:17509"/>
        <dbReference type="ChEBI" id="CHEBI:28938"/>
        <dbReference type="ChEBI" id="CHEBI:48595"/>
        <dbReference type="EC" id="3.5.4.31"/>
    </reaction>
</comment>
<proteinExistence type="inferred from homology"/>
<dbReference type="PANTHER" id="PTHR43794:SF11">
    <property type="entry name" value="AMIDOHYDROLASE-RELATED DOMAIN-CONTAINING PROTEIN"/>
    <property type="match status" value="1"/>
</dbReference>
<dbReference type="GO" id="GO:0090614">
    <property type="term" value="F:5'-methylthioadenosine deaminase activity"/>
    <property type="evidence" value="ECO:0007669"/>
    <property type="project" value="UniProtKB-UniRule"/>
</dbReference>
<dbReference type="EMBL" id="CP144914">
    <property type="protein sequence ID" value="WWD81497.1"/>
    <property type="molecule type" value="Genomic_DNA"/>
</dbReference>
<dbReference type="InterPro" id="IPR011059">
    <property type="entry name" value="Metal-dep_hydrolase_composite"/>
</dbReference>
<dbReference type="SUPFAM" id="SSF51556">
    <property type="entry name" value="Metallo-dependent hydrolases"/>
    <property type="match status" value="1"/>
</dbReference>
<dbReference type="GO" id="GO:0046872">
    <property type="term" value="F:metal ion binding"/>
    <property type="evidence" value="ECO:0007669"/>
    <property type="project" value="UniProtKB-KW"/>
</dbReference>
<comment type="cofactor">
    <cofactor evidence="4">
        <name>Zn(2+)</name>
        <dbReference type="ChEBI" id="CHEBI:29105"/>
    </cofactor>
    <text evidence="4">Binds 1 zinc ion per subunit.</text>
</comment>
<dbReference type="GO" id="GO:0050270">
    <property type="term" value="F:S-adenosylhomocysteine deaminase activity"/>
    <property type="evidence" value="ECO:0007669"/>
    <property type="project" value="UniProtKB-UniRule"/>
</dbReference>
<dbReference type="InterPro" id="IPR050287">
    <property type="entry name" value="MTA/SAH_deaminase"/>
</dbReference>
<comment type="similarity">
    <text evidence="4">Belongs to the metallo-dependent hydrolases superfamily. MTA/SAH deaminase family.</text>
</comment>
<feature type="binding site" evidence="4">
    <location>
        <position position="89"/>
    </location>
    <ligand>
        <name>substrate</name>
    </ligand>
</feature>
<evidence type="ECO:0000256" key="2">
    <source>
        <dbReference type="ARBA" id="ARBA00022801"/>
    </source>
</evidence>
<dbReference type="SUPFAM" id="SSF51338">
    <property type="entry name" value="Composite domain of metallo-dependent hydrolases"/>
    <property type="match status" value="1"/>
</dbReference>
<dbReference type="EC" id="3.5.4.31" evidence="4"/>
<feature type="binding site" evidence="4">
    <location>
        <position position="297"/>
    </location>
    <ligand>
        <name>Zn(2+)</name>
        <dbReference type="ChEBI" id="CHEBI:29105"/>
    </ligand>
</feature>
<evidence type="ECO:0000313" key="7">
    <source>
        <dbReference type="Proteomes" id="UP000321816"/>
    </source>
</evidence>
<dbReference type="OrthoDB" id="9807210at2"/>
<keyword evidence="7" id="KW-1185">Reference proteome</keyword>
<feature type="domain" description="Amidohydrolase-related" evidence="5">
    <location>
        <begin position="52"/>
        <end position="400"/>
    </location>
</feature>
<feature type="binding site" evidence="4">
    <location>
        <position position="297"/>
    </location>
    <ligand>
        <name>substrate</name>
    </ligand>
</feature>
<dbReference type="Gene3D" id="2.30.40.10">
    <property type="entry name" value="Urease, subunit C, domain 1"/>
    <property type="match status" value="1"/>
</dbReference>
<reference evidence="6 7" key="1">
    <citation type="submission" date="2024-01" db="EMBL/GenBank/DDBJ databases">
        <title>Complete Genome Sequence of Alkalicoccus halolimnae BZ-SZ-XJ29T, a Moderately Halophilic Bacterium Isolated from a Salt Lake.</title>
        <authorList>
            <person name="Zhao B."/>
        </authorList>
    </citation>
    <scope>NUCLEOTIDE SEQUENCE [LARGE SCALE GENOMIC DNA]</scope>
    <source>
        <strain evidence="6 7">BZ-SZ-XJ29</strain>
    </source>
</reference>
<protein>
    <recommendedName>
        <fullName evidence="4">5-methylthioadenosine/S-adenosylhomocysteine deaminase</fullName>
        <shortName evidence="4">MTA/SAH deaminase</shortName>
        <ecNumber evidence="4">3.5.4.28</ecNumber>
        <ecNumber evidence="4">3.5.4.31</ecNumber>
    </recommendedName>
</protein>
<evidence type="ECO:0000256" key="4">
    <source>
        <dbReference type="HAMAP-Rule" id="MF_01281"/>
    </source>
</evidence>
<evidence type="ECO:0000256" key="3">
    <source>
        <dbReference type="ARBA" id="ARBA00022833"/>
    </source>
</evidence>
<keyword evidence="1 4" id="KW-0479">Metal-binding</keyword>
<dbReference type="EC" id="3.5.4.28" evidence="4"/>
<comment type="caution">
    <text evidence="4">Lacks conserved residue(s) required for the propagation of feature annotation.</text>
</comment>
<comment type="function">
    <text evidence="4">Catalyzes the deamination of 5-methylthioadenosine and S-adenosyl-L-homocysteine into 5-methylthioinosine and S-inosyl-L-homocysteine, respectively. Is also able to deaminate adenosine.</text>
</comment>
<dbReference type="Pfam" id="PF01979">
    <property type="entry name" value="Amidohydro_1"/>
    <property type="match status" value="1"/>
</dbReference>
<evidence type="ECO:0000256" key="1">
    <source>
        <dbReference type="ARBA" id="ARBA00022723"/>
    </source>
</evidence>
<dbReference type="RefSeq" id="WP_147804761.1">
    <property type="nucleotide sequence ID" value="NZ_CP144914.1"/>
</dbReference>
<feature type="binding site" evidence="4">
    <location>
        <position position="182"/>
    </location>
    <ligand>
        <name>substrate</name>
    </ligand>
</feature>
<feature type="binding site" evidence="4">
    <location>
        <position position="62"/>
    </location>
    <ligand>
        <name>Zn(2+)</name>
        <dbReference type="ChEBI" id="CHEBI:29105"/>
    </ligand>
</feature>
<dbReference type="Gene3D" id="3.20.20.140">
    <property type="entry name" value="Metal-dependent hydrolases"/>
    <property type="match status" value="1"/>
</dbReference>
<feature type="binding site" evidence="4">
    <location>
        <position position="60"/>
    </location>
    <ligand>
        <name>Zn(2+)</name>
        <dbReference type="ChEBI" id="CHEBI:29105"/>
    </ligand>
</feature>
<feature type="binding site" evidence="4">
    <location>
        <position position="209"/>
    </location>
    <ligand>
        <name>Zn(2+)</name>
        <dbReference type="ChEBI" id="CHEBI:29105"/>
    </ligand>
</feature>
<dbReference type="InterPro" id="IPR006680">
    <property type="entry name" value="Amidohydro-rel"/>
</dbReference>
<dbReference type="KEGG" id="ahal:FTX54_008160"/>
<dbReference type="PANTHER" id="PTHR43794">
    <property type="entry name" value="AMINOHYDROLASE SSNA-RELATED"/>
    <property type="match status" value="1"/>
</dbReference>
<dbReference type="FunFam" id="3.20.20.140:FF:000014">
    <property type="entry name" value="5-methylthioadenosine/S-adenosylhomocysteine deaminase"/>
    <property type="match status" value="1"/>
</dbReference>
<keyword evidence="3 4" id="KW-0862">Zinc</keyword>
<sequence>MKQIIKNVIIINPYEEPVKGFVVLDGDKIDRVVSGEPEERADSTIDGEENWLIPGFVNTHGHAGSSLLRGAGDDMPLDTWLKTIMWPNEKRFQKNTVEAAGDLALVEMLKSGTTTFLDMYHLNMPEFAQKIADTGFKAVLGRGMIGLGSEDEKKDKLKEAENLIKNWHNQAEGRIVTAVMPHAPYTCPPDFLTKSADLAAEYGVLFHTHCAETAKETEQHIDKYGLHPVEHLHQLEIFKINVLLAHAVHLETEHIDLLKKCNVAVSHNPKSNLKLGSGIAPVVQMKQAGINVTIGTDSTASNNTLDMVEEMRMSALIHKGLHEDPASSSAADVFASATIGGAEGLNIPGTGKIAAGYKADFCLVNTKAAHLTPNLEERAVSHIVYAMKSTDIKDVWIHGKHMMHNRELLTLDEEKVLFEADKQAQKLL</sequence>
<gene>
    <name evidence="4" type="primary">mtaD</name>
    <name evidence="6" type="ORF">FTX54_008160</name>
</gene>
<dbReference type="InterPro" id="IPR023512">
    <property type="entry name" value="Deaminase_MtaD/DadD"/>
</dbReference>
<dbReference type="InterPro" id="IPR032466">
    <property type="entry name" value="Metal_Hydrolase"/>
</dbReference>
<evidence type="ECO:0000259" key="5">
    <source>
        <dbReference type="Pfam" id="PF01979"/>
    </source>
</evidence>
<accession>A0A5C7FA92</accession>
<dbReference type="HAMAP" id="MF_01281">
    <property type="entry name" value="MTA_SAH_deamin"/>
    <property type="match status" value="1"/>
</dbReference>
<feature type="binding site" evidence="4">
    <location>
        <position position="142"/>
    </location>
    <ligand>
        <name>substrate</name>
    </ligand>
</feature>
<organism evidence="6 7">
    <name type="scientific">Alkalicoccus halolimnae</name>
    <dbReference type="NCBI Taxonomy" id="1667239"/>
    <lineage>
        <taxon>Bacteria</taxon>
        <taxon>Bacillati</taxon>
        <taxon>Bacillota</taxon>
        <taxon>Bacilli</taxon>
        <taxon>Bacillales</taxon>
        <taxon>Bacillaceae</taxon>
        <taxon>Alkalicoccus</taxon>
    </lineage>
</organism>
<feature type="binding site" evidence="4">
    <location>
        <position position="212"/>
    </location>
    <ligand>
        <name>substrate</name>
    </ligand>
</feature>
<keyword evidence="2 4" id="KW-0378">Hydrolase</keyword>
<name>A0A5C7FA92_9BACI</name>
<dbReference type="AlphaFoldDB" id="A0A5C7FA92"/>
<dbReference type="Proteomes" id="UP000321816">
    <property type="component" value="Chromosome"/>
</dbReference>
<comment type="catalytic activity">
    <reaction evidence="4">
        <text>S-adenosyl-L-homocysteine + H2O + H(+) = S-inosyl-L-homocysteine + NH4(+)</text>
        <dbReference type="Rhea" id="RHEA:20716"/>
        <dbReference type="ChEBI" id="CHEBI:15377"/>
        <dbReference type="ChEBI" id="CHEBI:15378"/>
        <dbReference type="ChEBI" id="CHEBI:28938"/>
        <dbReference type="ChEBI" id="CHEBI:57856"/>
        <dbReference type="ChEBI" id="CHEBI:57985"/>
        <dbReference type="EC" id="3.5.4.28"/>
    </reaction>
</comment>
<evidence type="ECO:0000313" key="6">
    <source>
        <dbReference type="EMBL" id="WWD81497.1"/>
    </source>
</evidence>
<dbReference type="CDD" id="cd01298">
    <property type="entry name" value="ATZ_TRZ_like"/>
    <property type="match status" value="1"/>
</dbReference>